<gene>
    <name evidence="1" type="ORF">EV190_107100</name>
</gene>
<dbReference type="EMBL" id="SNYN01000007">
    <property type="protein sequence ID" value="TDQ52268.1"/>
    <property type="molecule type" value="Genomic_DNA"/>
</dbReference>
<accession>A0A4R6V175</accession>
<protein>
    <recommendedName>
        <fullName evidence="3">Excreted virulence factor EspC (Type VII ESX diderm)</fullName>
    </recommendedName>
</protein>
<comment type="caution">
    <text evidence="1">The sequence shown here is derived from an EMBL/GenBank/DDBJ whole genome shotgun (WGS) entry which is preliminary data.</text>
</comment>
<evidence type="ECO:0008006" key="3">
    <source>
        <dbReference type="Google" id="ProtNLM"/>
    </source>
</evidence>
<evidence type="ECO:0000313" key="2">
    <source>
        <dbReference type="Proteomes" id="UP000295281"/>
    </source>
</evidence>
<name>A0A4R6V175_9ACTN</name>
<dbReference type="AlphaFoldDB" id="A0A4R6V175"/>
<dbReference type="Proteomes" id="UP000295281">
    <property type="component" value="Unassembled WGS sequence"/>
</dbReference>
<reference evidence="1 2" key="1">
    <citation type="submission" date="2019-03" db="EMBL/GenBank/DDBJ databases">
        <title>Genomic Encyclopedia of Type Strains, Phase IV (KMG-IV): sequencing the most valuable type-strain genomes for metagenomic binning, comparative biology and taxonomic classification.</title>
        <authorList>
            <person name="Goeker M."/>
        </authorList>
    </citation>
    <scope>NUCLEOTIDE SEQUENCE [LARGE SCALE GENOMIC DNA]</scope>
    <source>
        <strain evidence="1 2">DSM 46770</strain>
    </source>
</reference>
<organism evidence="1 2">
    <name type="scientific">Actinorugispora endophytica</name>
    <dbReference type="NCBI Taxonomy" id="1605990"/>
    <lineage>
        <taxon>Bacteria</taxon>
        <taxon>Bacillati</taxon>
        <taxon>Actinomycetota</taxon>
        <taxon>Actinomycetes</taxon>
        <taxon>Streptosporangiales</taxon>
        <taxon>Nocardiopsidaceae</taxon>
        <taxon>Actinorugispora</taxon>
    </lineage>
</organism>
<evidence type="ECO:0000313" key="1">
    <source>
        <dbReference type="EMBL" id="TDQ52268.1"/>
    </source>
</evidence>
<dbReference type="RefSeq" id="WP_133741615.1">
    <property type="nucleotide sequence ID" value="NZ_SNYN01000007.1"/>
</dbReference>
<sequence>MSGWDINAPEVGAIMKTVGSHVGGEDGTGGLVALLTTFGTHVESAGTACASEPIGIALSEFVEEYSEDLTSMVAKSASAITGCVDATTFYLDGNLEMAAEAQGNAGDISDLDL</sequence>
<keyword evidence="2" id="KW-1185">Reference proteome</keyword>
<dbReference type="OrthoDB" id="3256504at2"/>
<dbReference type="Pfam" id="PF20117">
    <property type="entry name" value="DUF6507"/>
    <property type="match status" value="1"/>
</dbReference>
<proteinExistence type="predicted"/>
<dbReference type="InterPro" id="IPR045436">
    <property type="entry name" value="DUF6507"/>
</dbReference>